<dbReference type="Proteomes" id="UP001595616">
    <property type="component" value="Unassembled WGS sequence"/>
</dbReference>
<evidence type="ECO:0000256" key="1">
    <source>
        <dbReference type="ARBA" id="ARBA00004651"/>
    </source>
</evidence>
<keyword evidence="4 6" id="KW-1133">Transmembrane helix</keyword>
<keyword evidence="2" id="KW-1003">Cell membrane</keyword>
<organism evidence="7 8">
    <name type="scientific">Lacihabitans lacunae</name>
    <dbReference type="NCBI Taxonomy" id="1028214"/>
    <lineage>
        <taxon>Bacteria</taxon>
        <taxon>Pseudomonadati</taxon>
        <taxon>Bacteroidota</taxon>
        <taxon>Cytophagia</taxon>
        <taxon>Cytophagales</taxon>
        <taxon>Leadbetterellaceae</taxon>
        <taxon>Lacihabitans</taxon>
    </lineage>
</organism>
<feature type="transmembrane region" description="Helical" evidence="6">
    <location>
        <begin position="78"/>
        <end position="98"/>
    </location>
</feature>
<feature type="transmembrane region" description="Helical" evidence="6">
    <location>
        <begin position="50"/>
        <end position="71"/>
    </location>
</feature>
<evidence type="ECO:0000256" key="5">
    <source>
        <dbReference type="ARBA" id="ARBA00023136"/>
    </source>
</evidence>
<gene>
    <name evidence="7" type="ORF">ACFOOI_16785</name>
</gene>
<evidence type="ECO:0000313" key="7">
    <source>
        <dbReference type="EMBL" id="MFC3812320.1"/>
    </source>
</evidence>
<evidence type="ECO:0000313" key="8">
    <source>
        <dbReference type="Proteomes" id="UP001595616"/>
    </source>
</evidence>
<comment type="subcellular location">
    <subcellularLocation>
        <location evidence="1">Cell membrane</location>
        <topology evidence="1">Multi-pass membrane protein</topology>
    </subcellularLocation>
</comment>
<comment type="caution">
    <text evidence="7">The sequence shown here is derived from an EMBL/GenBank/DDBJ whole genome shotgun (WGS) entry which is preliminary data.</text>
</comment>
<feature type="transmembrane region" description="Helical" evidence="6">
    <location>
        <begin position="18"/>
        <end position="38"/>
    </location>
</feature>
<dbReference type="RefSeq" id="WP_379839187.1">
    <property type="nucleotide sequence ID" value="NZ_JBHRYQ010000001.1"/>
</dbReference>
<evidence type="ECO:0000256" key="3">
    <source>
        <dbReference type="ARBA" id="ARBA00022692"/>
    </source>
</evidence>
<reference evidence="8" key="1">
    <citation type="journal article" date="2019" name="Int. J. Syst. Evol. Microbiol.">
        <title>The Global Catalogue of Microorganisms (GCM) 10K type strain sequencing project: providing services to taxonomists for standard genome sequencing and annotation.</title>
        <authorList>
            <consortium name="The Broad Institute Genomics Platform"/>
            <consortium name="The Broad Institute Genome Sequencing Center for Infectious Disease"/>
            <person name="Wu L."/>
            <person name="Ma J."/>
        </authorList>
    </citation>
    <scope>NUCLEOTIDE SEQUENCE [LARGE SCALE GENOMIC DNA]</scope>
    <source>
        <strain evidence="8">CECT 7956</strain>
    </source>
</reference>
<keyword evidence="3 6" id="KW-0812">Transmembrane</keyword>
<keyword evidence="8" id="KW-1185">Reference proteome</keyword>
<accession>A0ABV7Z1E9</accession>
<evidence type="ECO:0000256" key="4">
    <source>
        <dbReference type="ARBA" id="ARBA00022989"/>
    </source>
</evidence>
<proteinExistence type="predicted"/>
<dbReference type="InterPro" id="IPR005171">
    <property type="entry name" value="Cyt_c_oxidase_su4_prok"/>
</dbReference>
<sequence length="107" mass="12273">MSDHTVSNGEKQKPQTKALWRVFWILLALTAVEFAIAFGLDTDTFKWTKIIIFIIMTIVKAYFIVGNFMHLRDEVKSLIWTVILPAMFVVWLLVALIVEGGYIGLVR</sequence>
<evidence type="ECO:0000256" key="6">
    <source>
        <dbReference type="SAM" id="Phobius"/>
    </source>
</evidence>
<keyword evidence="5 6" id="KW-0472">Membrane</keyword>
<dbReference type="Pfam" id="PF03626">
    <property type="entry name" value="COX4_pro"/>
    <property type="match status" value="1"/>
</dbReference>
<dbReference type="EMBL" id="JBHRYQ010000001">
    <property type="protein sequence ID" value="MFC3812320.1"/>
    <property type="molecule type" value="Genomic_DNA"/>
</dbReference>
<name>A0ABV7Z1E9_9BACT</name>
<evidence type="ECO:0000256" key="2">
    <source>
        <dbReference type="ARBA" id="ARBA00022475"/>
    </source>
</evidence>
<protein>
    <submittedName>
        <fullName evidence="7">Cytochrome C oxidase subunit IV family protein</fullName>
    </submittedName>
</protein>